<gene>
    <name evidence="2" type="ORF">IFR04_012647</name>
</gene>
<dbReference type="EMBL" id="JAFJYH010000276">
    <property type="protein sequence ID" value="KAG4414200.1"/>
    <property type="molecule type" value="Genomic_DNA"/>
</dbReference>
<organism evidence="2 3">
    <name type="scientific">Cadophora malorum</name>
    <dbReference type="NCBI Taxonomy" id="108018"/>
    <lineage>
        <taxon>Eukaryota</taxon>
        <taxon>Fungi</taxon>
        <taxon>Dikarya</taxon>
        <taxon>Ascomycota</taxon>
        <taxon>Pezizomycotina</taxon>
        <taxon>Leotiomycetes</taxon>
        <taxon>Helotiales</taxon>
        <taxon>Ploettnerulaceae</taxon>
        <taxon>Cadophora</taxon>
    </lineage>
</organism>
<evidence type="ECO:0000256" key="1">
    <source>
        <dbReference type="SAM" id="MobiDB-lite"/>
    </source>
</evidence>
<reference evidence="2" key="1">
    <citation type="submission" date="2021-02" db="EMBL/GenBank/DDBJ databases">
        <title>Genome sequence Cadophora malorum strain M34.</title>
        <authorList>
            <person name="Stefanovic E."/>
            <person name="Vu D."/>
            <person name="Scully C."/>
            <person name="Dijksterhuis J."/>
            <person name="Roader J."/>
            <person name="Houbraken J."/>
        </authorList>
    </citation>
    <scope>NUCLEOTIDE SEQUENCE</scope>
    <source>
        <strain evidence="2">M34</strain>
    </source>
</reference>
<accession>A0A8H7T827</accession>
<comment type="caution">
    <text evidence="2">The sequence shown here is derived from an EMBL/GenBank/DDBJ whole genome shotgun (WGS) entry which is preliminary data.</text>
</comment>
<sequence length="67" mass="7267">MMQSLTSLAAPESPNQKNGDEGHLALMSRRVDGKNPFNAPPLVVDAQLVQEATKTCEKSKVKQSKSE</sequence>
<feature type="region of interest" description="Disordered" evidence="1">
    <location>
        <begin position="1"/>
        <end position="24"/>
    </location>
</feature>
<feature type="compositionally biased region" description="Polar residues" evidence="1">
    <location>
        <begin position="1"/>
        <end position="17"/>
    </location>
</feature>
<name>A0A8H7T827_9HELO</name>
<protein>
    <submittedName>
        <fullName evidence="2">Uncharacterized protein</fullName>
    </submittedName>
</protein>
<keyword evidence="3" id="KW-1185">Reference proteome</keyword>
<proteinExistence type="predicted"/>
<dbReference type="AlphaFoldDB" id="A0A8H7T827"/>
<evidence type="ECO:0000313" key="2">
    <source>
        <dbReference type="EMBL" id="KAG4414200.1"/>
    </source>
</evidence>
<evidence type="ECO:0000313" key="3">
    <source>
        <dbReference type="Proteomes" id="UP000664132"/>
    </source>
</evidence>
<dbReference type="Proteomes" id="UP000664132">
    <property type="component" value="Unassembled WGS sequence"/>
</dbReference>